<feature type="domain" description="ABC transmembrane type-1" evidence="11">
    <location>
        <begin position="13"/>
        <end position="288"/>
    </location>
</feature>
<dbReference type="PROSITE" id="PS50929">
    <property type="entry name" value="ABC_TM1F"/>
    <property type="match status" value="1"/>
</dbReference>
<evidence type="ECO:0000256" key="9">
    <source>
        <dbReference type="SAM" id="Phobius"/>
    </source>
</evidence>
<feature type="transmembrane region" description="Helical" evidence="9">
    <location>
        <begin position="241"/>
        <end position="269"/>
    </location>
</feature>
<reference evidence="13" key="1">
    <citation type="journal article" date="2019" name="Int. J. Syst. Evol. Microbiol.">
        <title>The Global Catalogue of Microorganisms (GCM) 10K type strain sequencing project: providing services to taxonomists for standard genome sequencing and annotation.</title>
        <authorList>
            <consortium name="The Broad Institute Genomics Platform"/>
            <consortium name="The Broad Institute Genome Sequencing Center for Infectious Disease"/>
            <person name="Wu L."/>
            <person name="Ma J."/>
        </authorList>
    </citation>
    <scope>NUCLEOTIDE SEQUENCE [LARGE SCALE GENOMIC DNA]</scope>
    <source>
        <strain evidence="13">CCUG 58412</strain>
    </source>
</reference>
<comment type="subcellular location">
    <subcellularLocation>
        <location evidence="1">Cell membrane</location>
        <topology evidence="1">Multi-pass membrane protein</topology>
    </subcellularLocation>
</comment>
<dbReference type="Proteomes" id="UP001597128">
    <property type="component" value="Unassembled WGS sequence"/>
</dbReference>
<dbReference type="Gene3D" id="3.40.50.300">
    <property type="entry name" value="P-loop containing nucleotide triphosphate hydrolases"/>
    <property type="match status" value="1"/>
</dbReference>
<keyword evidence="3 9" id="KW-0812">Transmembrane</keyword>
<evidence type="ECO:0000259" key="10">
    <source>
        <dbReference type="PROSITE" id="PS50893"/>
    </source>
</evidence>
<name>A0ABW3F9D1_9PROT</name>
<dbReference type="PROSITE" id="PS00211">
    <property type="entry name" value="ABC_TRANSPORTER_1"/>
    <property type="match status" value="1"/>
</dbReference>
<sequence length="589" mass="64707">MSELWPTWRKVWLFGVVTNLLILVPSWYMLEVYDRVINSRNVSTLLMLTLMAAFAYLVMEALEWQRRRLLQAASHHFEQSLQQRLFERVFSAKLSMPDFPAQQVFSDFSTLKSTLHSSALLGLMDAPFCLIFLVAVFLIHPALGVLTLLGLLVQLVLTLQNQARVAPMMKQANQHAMESQRYFASISRHADAMQAMQMIVPVEQRWLQSQHGFLWQQAQASELAGKNAAASRWLQTMQTSLILGLACYLFIAGELFNGGAMMIVASILAARVLAPLVQCVGNWKTYEQAWTAWQRIESLFAGATQKSAGLVLPPPSGEVTVDQLAYAQPQAGKAQAEVFIRQVQFSLPAGHVLVVAGASASGKTTLAKLLVGLVAPTSGRVRYDGVDVHGWDKNRLGPYVGYLAQEVDLFDGRVVDNICRFNRPDPQALSEVIELLGLADWINQLPQGLDTLVGQSGVPLSGGERQLLGLARALYGKPRIVVLDEPNANLDTAAERIFQQAIARLKQQGTTFIIISHLQHILNIADFMLVMCQGQMIRYGKPHDVLASFQPEAAKSGPAKSGPVKSGPVKSGPVKPEPATAQAVKVAQP</sequence>
<evidence type="ECO:0000256" key="1">
    <source>
        <dbReference type="ARBA" id="ARBA00004651"/>
    </source>
</evidence>
<evidence type="ECO:0000259" key="11">
    <source>
        <dbReference type="PROSITE" id="PS50929"/>
    </source>
</evidence>
<dbReference type="InterPro" id="IPR011527">
    <property type="entry name" value="ABC1_TM_dom"/>
</dbReference>
<gene>
    <name evidence="12" type="ORF">ACFQ1Z_11610</name>
</gene>
<feature type="domain" description="ABC transporter" evidence="10">
    <location>
        <begin position="319"/>
        <end position="558"/>
    </location>
</feature>
<dbReference type="NCBIfam" id="TIGR01842">
    <property type="entry name" value="type_I_sec_PrtD"/>
    <property type="match status" value="1"/>
</dbReference>
<feature type="region of interest" description="Disordered" evidence="8">
    <location>
        <begin position="550"/>
        <end position="589"/>
    </location>
</feature>
<feature type="transmembrane region" description="Helical" evidence="9">
    <location>
        <begin position="42"/>
        <end position="59"/>
    </location>
</feature>
<dbReference type="PROSITE" id="PS50893">
    <property type="entry name" value="ABC_TRANSPORTER_2"/>
    <property type="match status" value="1"/>
</dbReference>
<accession>A0ABW3F9D1</accession>
<dbReference type="InterPro" id="IPR003593">
    <property type="entry name" value="AAA+_ATPase"/>
</dbReference>
<proteinExistence type="predicted"/>
<dbReference type="EMBL" id="JBHTKB010000002">
    <property type="protein sequence ID" value="MFD0914197.1"/>
    <property type="molecule type" value="Genomic_DNA"/>
</dbReference>
<protein>
    <submittedName>
        <fullName evidence="12">Type I secretion system permease/ATPase</fullName>
    </submittedName>
</protein>
<comment type="caution">
    <text evidence="12">The sequence shown here is derived from an EMBL/GenBank/DDBJ whole genome shotgun (WGS) entry which is preliminary data.</text>
</comment>
<keyword evidence="5" id="KW-0067">ATP-binding</keyword>
<dbReference type="InterPro" id="IPR036640">
    <property type="entry name" value="ABC1_TM_sf"/>
</dbReference>
<dbReference type="SUPFAM" id="SSF52540">
    <property type="entry name" value="P-loop containing nucleoside triphosphate hydrolases"/>
    <property type="match status" value="1"/>
</dbReference>
<evidence type="ECO:0000313" key="12">
    <source>
        <dbReference type="EMBL" id="MFD0914197.1"/>
    </source>
</evidence>
<feature type="transmembrane region" description="Helical" evidence="9">
    <location>
        <begin position="12"/>
        <end position="30"/>
    </location>
</feature>
<keyword evidence="4" id="KW-0547">Nucleotide-binding</keyword>
<dbReference type="InterPro" id="IPR017871">
    <property type="entry name" value="ABC_transporter-like_CS"/>
</dbReference>
<dbReference type="PANTHER" id="PTHR24221:SF248">
    <property type="entry name" value="ABC TRANSPORTER TRANSMEMBRANE REGION"/>
    <property type="match status" value="1"/>
</dbReference>
<evidence type="ECO:0000313" key="13">
    <source>
        <dbReference type="Proteomes" id="UP001597128"/>
    </source>
</evidence>
<organism evidence="12 13">
    <name type="scientific">Methylophilus luteus</name>
    <dbReference type="NCBI Taxonomy" id="640108"/>
    <lineage>
        <taxon>Bacteria</taxon>
        <taxon>Pseudomonadati</taxon>
        <taxon>Pseudomonadota</taxon>
        <taxon>Betaproteobacteria</taxon>
        <taxon>Nitrosomonadales</taxon>
        <taxon>Methylophilaceae</taxon>
        <taxon>Methylophilus</taxon>
    </lineage>
</organism>
<dbReference type="Pfam" id="PF00005">
    <property type="entry name" value="ABC_tran"/>
    <property type="match status" value="1"/>
</dbReference>
<dbReference type="RefSeq" id="WP_379057782.1">
    <property type="nucleotide sequence ID" value="NZ_JBHTKB010000002.1"/>
</dbReference>
<dbReference type="InterPro" id="IPR039421">
    <property type="entry name" value="Type_1_exporter"/>
</dbReference>
<dbReference type="InterPro" id="IPR010128">
    <property type="entry name" value="ATPase_T1SS_PrtD-like"/>
</dbReference>
<dbReference type="SUPFAM" id="SSF90123">
    <property type="entry name" value="ABC transporter transmembrane region"/>
    <property type="match status" value="1"/>
</dbReference>
<evidence type="ECO:0000256" key="4">
    <source>
        <dbReference type="ARBA" id="ARBA00022741"/>
    </source>
</evidence>
<dbReference type="Gene3D" id="1.20.1560.10">
    <property type="entry name" value="ABC transporter type 1, transmembrane domain"/>
    <property type="match status" value="1"/>
</dbReference>
<evidence type="ECO:0000256" key="3">
    <source>
        <dbReference type="ARBA" id="ARBA00022692"/>
    </source>
</evidence>
<evidence type="ECO:0000256" key="6">
    <source>
        <dbReference type="ARBA" id="ARBA00022989"/>
    </source>
</evidence>
<dbReference type="InterPro" id="IPR003439">
    <property type="entry name" value="ABC_transporter-like_ATP-bd"/>
</dbReference>
<keyword evidence="2" id="KW-1003">Cell membrane</keyword>
<evidence type="ECO:0000256" key="8">
    <source>
        <dbReference type="SAM" id="MobiDB-lite"/>
    </source>
</evidence>
<dbReference type="SMART" id="SM00382">
    <property type="entry name" value="AAA"/>
    <property type="match status" value="1"/>
</dbReference>
<evidence type="ECO:0000256" key="5">
    <source>
        <dbReference type="ARBA" id="ARBA00022840"/>
    </source>
</evidence>
<dbReference type="PANTHER" id="PTHR24221">
    <property type="entry name" value="ATP-BINDING CASSETTE SUB-FAMILY B"/>
    <property type="match status" value="1"/>
</dbReference>
<evidence type="ECO:0000256" key="2">
    <source>
        <dbReference type="ARBA" id="ARBA00022475"/>
    </source>
</evidence>
<keyword evidence="7 9" id="KW-0472">Membrane</keyword>
<evidence type="ECO:0000256" key="7">
    <source>
        <dbReference type="ARBA" id="ARBA00023136"/>
    </source>
</evidence>
<keyword evidence="6 9" id="KW-1133">Transmembrane helix</keyword>
<dbReference type="InterPro" id="IPR027417">
    <property type="entry name" value="P-loop_NTPase"/>
</dbReference>
<keyword evidence="13" id="KW-1185">Reference proteome</keyword>